<protein>
    <recommendedName>
        <fullName evidence="6">Superoxide dismutase</fullName>
        <ecNumber evidence="6">1.15.1.1</ecNumber>
    </recommendedName>
</protein>
<dbReference type="SUPFAM" id="SSF46609">
    <property type="entry name" value="Fe,Mn superoxide dismutase (SOD), N-terminal domain"/>
    <property type="match status" value="1"/>
</dbReference>
<keyword evidence="3 6" id="KW-0560">Oxidoreductase</keyword>
<accession>A0A290XGR9</accession>
<feature type="domain" description="Manganese/iron superoxide dismutase C-terminal" evidence="8">
    <location>
        <begin position="92"/>
        <end position="193"/>
    </location>
</feature>
<dbReference type="Gene3D" id="1.10.287.990">
    <property type="entry name" value="Fe,Mn superoxide dismutase (SOD) domain"/>
    <property type="match status" value="1"/>
</dbReference>
<evidence type="ECO:0000256" key="5">
    <source>
        <dbReference type="PIRSR" id="PIRSR000349-1"/>
    </source>
</evidence>
<evidence type="ECO:0000313" key="9">
    <source>
        <dbReference type="EMBL" id="ATD68218.1"/>
    </source>
</evidence>
<evidence type="ECO:0000313" key="10">
    <source>
        <dbReference type="Proteomes" id="UP000218968"/>
    </source>
</evidence>
<evidence type="ECO:0000256" key="1">
    <source>
        <dbReference type="ARBA" id="ARBA00008714"/>
    </source>
</evidence>
<dbReference type="EMBL" id="CP023406">
    <property type="protein sequence ID" value="ATD68218.1"/>
    <property type="molecule type" value="Genomic_DNA"/>
</dbReference>
<comment type="catalytic activity">
    <reaction evidence="4 6">
        <text>2 superoxide + 2 H(+) = H2O2 + O2</text>
        <dbReference type="Rhea" id="RHEA:20696"/>
        <dbReference type="ChEBI" id="CHEBI:15378"/>
        <dbReference type="ChEBI" id="CHEBI:15379"/>
        <dbReference type="ChEBI" id="CHEBI:16240"/>
        <dbReference type="ChEBI" id="CHEBI:18421"/>
        <dbReference type="EC" id="1.15.1.1"/>
    </reaction>
</comment>
<dbReference type="PRINTS" id="PR01703">
    <property type="entry name" value="MNSODISMTASE"/>
</dbReference>
<dbReference type="KEGG" id="lum:CNR27_12910"/>
<dbReference type="InterPro" id="IPR036314">
    <property type="entry name" value="SOD_C_sf"/>
</dbReference>
<keyword evidence="2 5" id="KW-0479">Metal-binding</keyword>
<feature type="domain" description="Manganese/iron superoxide dismutase N-terminal" evidence="7">
    <location>
        <begin position="4"/>
        <end position="81"/>
    </location>
</feature>
<evidence type="ECO:0000256" key="6">
    <source>
        <dbReference type="RuleBase" id="RU000414"/>
    </source>
</evidence>
<dbReference type="PANTHER" id="PTHR42769">
    <property type="entry name" value="SUPEROXIDE DISMUTASE"/>
    <property type="match status" value="1"/>
</dbReference>
<dbReference type="InterPro" id="IPR036324">
    <property type="entry name" value="Mn/Fe_SOD_N_sf"/>
</dbReference>
<dbReference type="Gene3D" id="3.55.40.20">
    <property type="entry name" value="Iron/manganese superoxide dismutase, C-terminal domain"/>
    <property type="match status" value="1"/>
</dbReference>
<dbReference type="EC" id="1.15.1.1" evidence="6"/>
<evidence type="ECO:0000256" key="3">
    <source>
        <dbReference type="ARBA" id="ARBA00023002"/>
    </source>
</evidence>
<dbReference type="InterPro" id="IPR019831">
    <property type="entry name" value="Mn/Fe_SOD_N"/>
</dbReference>
<dbReference type="GO" id="GO:0004784">
    <property type="term" value="F:superoxide dismutase activity"/>
    <property type="evidence" value="ECO:0007669"/>
    <property type="project" value="UniProtKB-EC"/>
</dbReference>
<dbReference type="PIRSF" id="PIRSF000349">
    <property type="entry name" value="SODismutase"/>
    <property type="match status" value="1"/>
</dbReference>
<dbReference type="OrthoDB" id="9803125at2"/>
<sequence>MPLELAALPYDRTALEPHLSGDTLDQHHGHLQRAHIERLNALLAGSELADAPLEIIVRKAQGAAFDHAAQAWNNAFYWHSLKPAAAGGGGEPKGRLAEALSRQFGDVAAFRRRFEALALATFGAGWVWLLQRPDGRIALAATANAATPITGQDTPLLAISLWEHAWYLDYRDNRRKYLDAFWQLVNWDAVAARLR</sequence>
<evidence type="ECO:0000256" key="4">
    <source>
        <dbReference type="ARBA" id="ARBA00049204"/>
    </source>
</evidence>
<gene>
    <name evidence="9" type="ORF">CNR27_12910</name>
</gene>
<reference evidence="10" key="1">
    <citation type="submission" date="2017-09" db="EMBL/GenBank/DDBJ databases">
        <title>Luteimonas liuhanmingii sp.nov., isolated from the intestinal contents of Tibetan Plateau Pika in Yushu, Qinghai Province, China.</title>
        <authorList>
            <person name="Gui Z."/>
        </authorList>
    </citation>
    <scope>NUCLEOTIDE SEQUENCE [LARGE SCALE GENOMIC DNA]</scope>
    <source>
        <strain evidence="10">100111</strain>
    </source>
</reference>
<dbReference type="SUPFAM" id="SSF54719">
    <property type="entry name" value="Fe,Mn superoxide dismutase (SOD), C-terminal domain"/>
    <property type="match status" value="1"/>
</dbReference>
<dbReference type="Proteomes" id="UP000218968">
    <property type="component" value="Chromosome"/>
</dbReference>
<evidence type="ECO:0000256" key="2">
    <source>
        <dbReference type="ARBA" id="ARBA00022723"/>
    </source>
</evidence>
<organism evidence="9 10">
    <name type="scientific">Luteimonas chenhongjianii</name>
    <dbReference type="NCBI Taxonomy" id="2006110"/>
    <lineage>
        <taxon>Bacteria</taxon>
        <taxon>Pseudomonadati</taxon>
        <taxon>Pseudomonadota</taxon>
        <taxon>Gammaproteobacteria</taxon>
        <taxon>Lysobacterales</taxon>
        <taxon>Lysobacteraceae</taxon>
        <taxon>Luteimonas</taxon>
    </lineage>
</organism>
<dbReference type="InterPro" id="IPR001189">
    <property type="entry name" value="Mn/Fe_SOD"/>
</dbReference>
<dbReference type="RefSeq" id="WP_096299365.1">
    <property type="nucleotide sequence ID" value="NZ_CP023406.1"/>
</dbReference>
<dbReference type="Pfam" id="PF02777">
    <property type="entry name" value="Sod_Fe_C"/>
    <property type="match status" value="1"/>
</dbReference>
<name>A0A290XGR9_9GAMM</name>
<feature type="binding site" evidence="5">
    <location>
        <position position="164"/>
    </location>
    <ligand>
        <name>Mn(2+)</name>
        <dbReference type="ChEBI" id="CHEBI:29035"/>
    </ligand>
</feature>
<proteinExistence type="inferred from homology"/>
<dbReference type="InterPro" id="IPR019832">
    <property type="entry name" value="Mn/Fe_SOD_C"/>
</dbReference>
<keyword evidence="10" id="KW-1185">Reference proteome</keyword>
<dbReference type="AlphaFoldDB" id="A0A290XGR9"/>
<dbReference type="PANTHER" id="PTHR42769:SF3">
    <property type="entry name" value="SUPEROXIDE DISMUTASE [FE] 2, CHLOROPLASTIC"/>
    <property type="match status" value="1"/>
</dbReference>
<dbReference type="GO" id="GO:0046872">
    <property type="term" value="F:metal ion binding"/>
    <property type="evidence" value="ECO:0007669"/>
    <property type="project" value="UniProtKB-KW"/>
</dbReference>
<feature type="binding site" evidence="5">
    <location>
        <position position="27"/>
    </location>
    <ligand>
        <name>Mn(2+)</name>
        <dbReference type="ChEBI" id="CHEBI:29035"/>
    </ligand>
</feature>
<evidence type="ECO:0000259" key="8">
    <source>
        <dbReference type="Pfam" id="PF02777"/>
    </source>
</evidence>
<evidence type="ECO:0000259" key="7">
    <source>
        <dbReference type="Pfam" id="PF00081"/>
    </source>
</evidence>
<dbReference type="Pfam" id="PF00081">
    <property type="entry name" value="Sod_Fe_N"/>
    <property type="match status" value="1"/>
</dbReference>
<comment type="similarity">
    <text evidence="1 6">Belongs to the iron/manganese superoxide dismutase family.</text>
</comment>
<comment type="function">
    <text evidence="6">Destroys radicals which are normally produced within the cells and which are toxic to biological systems.</text>
</comment>